<keyword evidence="8 11" id="KW-0012">Acyltransferase</keyword>
<dbReference type="InterPro" id="IPR053376">
    <property type="entry name" value="Serine_acetyltransferase"/>
</dbReference>
<evidence type="ECO:0000313" key="11">
    <source>
        <dbReference type="EMBL" id="WED64363.1"/>
    </source>
</evidence>
<dbReference type="NCBIfam" id="NF041874">
    <property type="entry name" value="EPS_EpsC"/>
    <property type="match status" value="1"/>
</dbReference>
<keyword evidence="12" id="KW-1185">Reference proteome</keyword>
<evidence type="ECO:0000256" key="9">
    <source>
        <dbReference type="ARBA" id="ARBA00049486"/>
    </source>
</evidence>
<evidence type="ECO:0000256" key="8">
    <source>
        <dbReference type="ARBA" id="ARBA00023315"/>
    </source>
</evidence>
<sequence length="267" mass="28570">MSADLVWTTLRAEAQAAAVKEPVLSGLLHESILHYGSLECALAYRISRKLGHDVVSEPSLQELFEEAFAGNPVIGAQVREDIQAIHERDPASRGFLSPFLYFKGFQALTAYRLAHHLWNQDRHEIALHLQSSISEVCGVDIHPAAQIGAGILFDHATSIVIGETAVVEDHVSILHEVTLGGTGKARGRRHPHVCRGVLIGAGAKLLGDIKIGECAKIGAGSVVLEDVNAHTTVVGVPAREVGLAPEDPAGCMEHALKVYAQSASLER</sequence>
<dbReference type="Pfam" id="PF00132">
    <property type="entry name" value="Hexapep"/>
    <property type="match status" value="1"/>
</dbReference>
<reference evidence="11" key="1">
    <citation type="submission" date="2023-03" db="EMBL/GenBank/DDBJ databases">
        <title>Lomoglobus Profundus gen. nov., sp. nov., a novel member of the phylum Verrucomicrobia, isolated from deep-marine sediment of South China Sea.</title>
        <authorList>
            <person name="Ahmad T."/>
            <person name="Ishaq S.E."/>
            <person name="Wang F."/>
        </authorList>
    </citation>
    <scope>NUCLEOTIDE SEQUENCE</scope>
    <source>
        <strain evidence="11">LMO-M01</strain>
    </source>
</reference>
<dbReference type="GO" id="GO:0006535">
    <property type="term" value="P:cysteine biosynthetic process from serine"/>
    <property type="evidence" value="ECO:0007669"/>
    <property type="project" value="InterPro"/>
</dbReference>
<dbReference type="InterPro" id="IPR042122">
    <property type="entry name" value="Ser_AcTrfase_N_sf"/>
</dbReference>
<protein>
    <recommendedName>
        <fullName evidence="4">Serine acetyltransferase</fullName>
        <ecNumber evidence="3">2.3.1.30</ecNumber>
    </recommendedName>
</protein>
<dbReference type="InterPro" id="IPR045304">
    <property type="entry name" value="LbH_SAT"/>
</dbReference>
<dbReference type="SUPFAM" id="SSF51161">
    <property type="entry name" value="Trimeric LpxA-like enzymes"/>
    <property type="match status" value="1"/>
</dbReference>
<evidence type="ECO:0000256" key="3">
    <source>
        <dbReference type="ARBA" id="ARBA00013266"/>
    </source>
</evidence>
<proteinExistence type="inferred from homology"/>
<dbReference type="Gene3D" id="1.10.3130.10">
    <property type="entry name" value="serine acetyltransferase, domain 1"/>
    <property type="match status" value="1"/>
</dbReference>
<dbReference type="RefSeq" id="WP_330930972.1">
    <property type="nucleotide sequence ID" value="NZ_CP119075.1"/>
</dbReference>
<organism evidence="11 12">
    <name type="scientific">Synoicihabitans lomoniglobus</name>
    <dbReference type="NCBI Taxonomy" id="2909285"/>
    <lineage>
        <taxon>Bacteria</taxon>
        <taxon>Pseudomonadati</taxon>
        <taxon>Verrucomicrobiota</taxon>
        <taxon>Opitutia</taxon>
        <taxon>Opitutales</taxon>
        <taxon>Opitutaceae</taxon>
        <taxon>Synoicihabitans</taxon>
    </lineage>
</organism>
<dbReference type="GO" id="GO:0005737">
    <property type="term" value="C:cytoplasm"/>
    <property type="evidence" value="ECO:0007669"/>
    <property type="project" value="InterPro"/>
</dbReference>
<dbReference type="NCBIfam" id="TIGR01172">
    <property type="entry name" value="cysE"/>
    <property type="match status" value="1"/>
</dbReference>
<evidence type="ECO:0000256" key="6">
    <source>
        <dbReference type="ARBA" id="ARBA00022679"/>
    </source>
</evidence>
<dbReference type="Gene3D" id="2.160.10.10">
    <property type="entry name" value="Hexapeptide repeat proteins"/>
    <property type="match status" value="1"/>
</dbReference>
<evidence type="ECO:0000256" key="4">
    <source>
        <dbReference type="ARBA" id="ARBA00018522"/>
    </source>
</evidence>
<evidence type="ECO:0000256" key="2">
    <source>
        <dbReference type="ARBA" id="ARBA00007274"/>
    </source>
</evidence>
<keyword evidence="5" id="KW-0028">Amino-acid biosynthesis</keyword>
<evidence type="ECO:0000259" key="10">
    <source>
        <dbReference type="SMART" id="SM00971"/>
    </source>
</evidence>
<name>A0AAE9ZZM2_9BACT</name>
<evidence type="ECO:0000313" key="12">
    <source>
        <dbReference type="Proteomes" id="UP001218638"/>
    </source>
</evidence>
<dbReference type="PROSITE" id="PS00101">
    <property type="entry name" value="HEXAPEP_TRANSFERASES"/>
    <property type="match status" value="1"/>
</dbReference>
<dbReference type="AlphaFoldDB" id="A0AAE9ZZM2"/>
<dbReference type="InterPro" id="IPR001451">
    <property type="entry name" value="Hexapep"/>
</dbReference>
<comment type="similarity">
    <text evidence="2">Belongs to the transferase hexapeptide repeat family.</text>
</comment>
<dbReference type="EC" id="2.3.1.30" evidence="3"/>
<dbReference type="InterPro" id="IPR010493">
    <property type="entry name" value="Ser_AcTrfase_N"/>
</dbReference>
<dbReference type="InterPro" id="IPR018357">
    <property type="entry name" value="Hexapep_transf_CS"/>
</dbReference>
<comment type="pathway">
    <text evidence="1">Amino-acid biosynthesis; L-cysteine biosynthesis; L-cysteine from L-serine: step 1/2.</text>
</comment>
<dbReference type="GO" id="GO:0009001">
    <property type="term" value="F:serine O-acetyltransferase activity"/>
    <property type="evidence" value="ECO:0007669"/>
    <property type="project" value="UniProtKB-EC"/>
</dbReference>
<dbReference type="KEGG" id="slom:PXH66_18650"/>
<dbReference type="EMBL" id="CP119075">
    <property type="protein sequence ID" value="WED64363.1"/>
    <property type="molecule type" value="Genomic_DNA"/>
</dbReference>
<evidence type="ECO:0000256" key="5">
    <source>
        <dbReference type="ARBA" id="ARBA00022605"/>
    </source>
</evidence>
<dbReference type="FunFam" id="2.160.10.10:FF:000002">
    <property type="entry name" value="Serine acetyltransferase"/>
    <property type="match status" value="1"/>
</dbReference>
<evidence type="ECO:0000256" key="7">
    <source>
        <dbReference type="ARBA" id="ARBA00022737"/>
    </source>
</evidence>
<dbReference type="PANTHER" id="PTHR42811">
    <property type="entry name" value="SERINE ACETYLTRANSFERASE"/>
    <property type="match status" value="1"/>
</dbReference>
<feature type="domain" description="Serine acetyltransferase N-terminal" evidence="10">
    <location>
        <begin position="6"/>
        <end position="110"/>
    </location>
</feature>
<comment type="catalytic activity">
    <reaction evidence="9">
        <text>L-serine + acetyl-CoA = O-acetyl-L-serine + CoA</text>
        <dbReference type="Rhea" id="RHEA:24560"/>
        <dbReference type="ChEBI" id="CHEBI:33384"/>
        <dbReference type="ChEBI" id="CHEBI:57287"/>
        <dbReference type="ChEBI" id="CHEBI:57288"/>
        <dbReference type="ChEBI" id="CHEBI:58340"/>
        <dbReference type="EC" id="2.3.1.30"/>
    </reaction>
</comment>
<evidence type="ECO:0000256" key="1">
    <source>
        <dbReference type="ARBA" id="ARBA00004876"/>
    </source>
</evidence>
<dbReference type="InterPro" id="IPR005881">
    <property type="entry name" value="Ser_O-AcTrfase"/>
</dbReference>
<gene>
    <name evidence="11" type="primary">cysE</name>
    <name evidence="11" type="ORF">PXH66_18650</name>
</gene>
<dbReference type="CDD" id="cd03354">
    <property type="entry name" value="LbH_SAT"/>
    <property type="match status" value="1"/>
</dbReference>
<keyword evidence="7" id="KW-0677">Repeat</keyword>
<dbReference type="InterPro" id="IPR011004">
    <property type="entry name" value="Trimer_LpxA-like_sf"/>
</dbReference>
<accession>A0AAE9ZZM2</accession>
<dbReference type="Pfam" id="PF06426">
    <property type="entry name" value="SATase_N"/>
    <property type="match status" value="1"/>
</dbReference>
<dbReference type="SMART" id="SM00971">
    <property type="entry name" value="SATase_N"/>
    <property type="match status" value="1"/>
</dbReference>
<keyword evidence="6 11" id="KW-0808">Transferase</keyword>
<dbReference type="Proteomes" id="UP001218638">
    <property type="component" value="Chromosome"/>
</dbReference>